<reference evidence="1" key="1">
    <citation type="submission" date="2022-07" db="EMBL/GenBank/DDBJ databases">
        <title>Phylogenomic reconstructions and comparative analyses of Kickxellomycotina fungi.</title>
        <authorList>
            <person name="Reynolds N.K."/>
            <person name="Stajich J.E."/>
            <person name="Barry K."/>
            <person name="Grigoriev I.V."/>
            <person name="Crous P."/>
            <person name="Smith M.E."/>
        </authorList>
    </citation>
    <scope>NUCLEOTIDE SEQUENCE</scope>
    <source>
        <strain evidence="1">NRRL 5244</strain>
    </source>
</reference>
<dbReference type="Proteomes" id="UP001150603">
    <property type="component" value="Unassembled WGS sequence"/>
</dbReference>
<evidence type="ECO:0000313" key="1">
    <source>
        <dbReference type="EMBL" id="KAJ1931092.1"/>
    </source>
</evidence>
<organism evidence="1 2">
    <name type="scientific">Linderina macrospora</name>
    <dbReference type="NCBI Taxonomy" id="4868"/>
    <lineage>
        <taxon>Eukaryota</taxon>
        <taxon>Fungi</taxon>
        <taxon>Fungi incertae sedis</taxon>
        <taxon>Zoopagomycota</taxon>
        <taxon>Kickxellomycotina</taxon>
        <taxon>Kickxellomycetes</taxon>
        <taxon>Kickxellales</taxon>
        <taxon>Kickxellaceae</taxon>
        <taxon>Linderina</taxon>
    </lineage>
</organism>
<dbReference type="EMBL" id="JANBPW010006176">
    <property type="protein sequence ID" value="KAJ1931092.1"/>
    <property type="molecule type" value="Genomic_DNA"/>
</dbReference>
<sequence length="341" mass="37625">MHGFNDISRFLTEAIDPPQQSSVAQAIHELKEAGAVDEAEELTPIGRHLCYLPVDLSIGKMLIVGTLLNCLDPVLTLAAAMSLGKPMLVRPFDPEERAAANAAHAKYRKYRCLSYADDKQLSDLLVILSAYEDWRTTASTAGKTRRNLHDFCKRNWINRDAMDALEDYREQYLRMLSDLNLVRVLRNEQNKHVPFGHLIRPRARDVPGFSGGFTVPPAHANVNGKNVNVLYAAIIAGFDHIVMPAASGRGFEIAQISVAKKVRGISHAIQIEERQRVSTRPVVIDRSSVNASPDHPFSPKCALIAANLSGSGDATFANMSTRVNLASVVLFARSLTYWPKA</sequence>
<proteinExistence type="predicted"/>
<evidence type="ECO:0000313" key="2">
    <source>
        <dbReference type="Proteomes" id="UP001150603"/>
    </source>
</evidence>
<feature type="non-terminal residue" evidence="1">
    <location>
        <position position="341"/>
    </location>
</feature>
<gene>
    <name evidence="1" type="ORF">FBU59_006831</name>
</gene>
<accession>A0ACC1IYN7</accession>
<comment type="caution">
    <text evidence="1">The sequence shown here is derived from an EMBL/GenBank/DDBJ whole genome shotgun (WGS) entry which is preliminary data.</text>
</comment>
<keyword evidence="2" id="KW-1185">Reference proteome</keyword>
<name>A0ACC1IYN7_9FUNG</name>
<protein>
    <submittedName>
        <fullName evidence="1">Uncharacterized protein</fullName>
    </submittedName>
</protein>